<organism evidence="1 2">
    <name type="scientific">Flagellimonas pacifica</name>
    <dbReference type="NCBI Taxonomy" id="1247520"/>
    <lineage>
        <taxon>Bacteria</taxon>
        <taxon>Pseudomonadati</taxon>
        <taxon>Bacteroidota</taxon>
        <taxon>Flavobacteriia</taxon>
        <taxon>Flavobacteriales</taxon>
        <taxon>Flavobacteriaceae</taxon>
        <taxon>Flagellimonas</taxon>
    </lineage>
</organism>
<protein>
    <submittedName>
        <fullName evidence="1">Uncharacterized protein</fullName>
    </submittedName>
</protein>
<reference evidence="2" key="1">
    <citation type="submission" date="2017-09" db="EMBL/GenBank/DDBJ databases">
        <authorList>
            <person name="Varghese N."/>
            <person name="Submissions S."/>
        </authorList>
    </citation>
    <scope>NUCLEOTIDE SEQUENCE [LARGE SCALE GENOMIC DNA]</scope>
    <source>
        <strain evidence="2">DSM 25885</strain>
    </source>
</reference>
<gene>
    <name evidence="1" type="ORF">SAMN06265377_2436</name>
</gene>
<dbReference type="Proteomes" id="UP000219048">
    <property type="component" value="Unassembled WGS sequence"/>
</dbReference>
<accession>A0A285MYQ0</accession>
<name>A0A285MYQ0_9FLAO</name>
<dbReference type="EMBL" id="OBEH01000003">
    <property type="protein sequence ID" value="SNZ00611.1"/>
    <property type="molecule type" value="Genomic_DNA"/>
</dbReference>
<sequence>MWKYKIYLSEELYLKAKIGRSFLPPVKDFVFFVTARDRI</sequence>
<proteinExistence type="predicted"/>
<evidence type="ECO:0000313" key="1">
    <source>
        <dbReference type="EMBL" id="SNZ00611.1"/>
    </source>
</evidence>
<keyword evidence="2" id="KW-1185">Reference proteome</keyword>
<dbReference type="AlphaFoldDB" id="A0A285MYQ0"/>
<evidence type="ECO:0000313" key="2">
    <source>
        <dbReference type="Proteomes" id="UP000219048"/>
    </source>
</evidence>